<feature type="compositionally biased region" description="Low complexity" evidence="1">
    <location>
        <begin position="78"/>
        <end position="89"/>
    </location>
</feature>
<sequence>MVMSQNNDPQDQKPWNKKFSEDNGEASRTANRKRNSHNALITTILVLVIIALAAVPVTYYISHMNSFNHPQGAVSVSSSKKKAASSSSQGDKKSSASDASKKSDHSAKASTSSSSSDTSSSETSSSSQESASSAASSSSDSTYVTVQPGEGLYRVAANNGLSLQQLLTLNGLSSSSQVAPGQQLKIK</sequence>
<reference evidence="4 5" key="1">
    <citation type="journal article" date="2015" name="Genome Announc.">
        <title>Expanding the biotechnology potential of lactobacilli through comparative genomics of 213 strains and associated genera.</title>
        <authorList>
            <person name="Sun Z."/>
            <person name="Harris H.M."/>
            <person name="McCann A."/>
            <person name="Guo C."/>
            <person name="Argimon S."/>
            <person name="Zhang W."/>
            <person name="Yang X."/>
            <person name="Jeffery I.B."/>
            <person name="Cooney J.C."/>
            <person name="Kagawa T.F."/>
            <person name="Liu W."/>
            <person name="Song Y."/>
            <person name="Salvetti E."/>
            <person name="Wrobel A."/>
            <person name="Rasinkangas P."/>
            <person name="Parkhill J."/>
            <person name="Rea M.C."/>
            <person name="O'Sullivan O."/>
            <person name="Ritari J."/>
            <person name="Douillard F.P."/>
            <person name="Paul Ross R."/>
            <person name="Yang R."/>
            <person name="Briner A.E."/>
            <person name="Felis G.E."/>
            <person name="de Vos W.M."/>
            <person name="Barrangou R."/>
            <person name="Klaenhammer T.R."/>
            <person name="Caufield P.W."/>
            <person name="Cui Y."/>
            <person name="Zhang H."/>
            <person name="O'Toole P.W."/>
        </authorList>
    </citation>
    <scope>NUCLEOTIDE SEQUENCE [LARGE SCALE GENOMIC DNA]</scope>
    <source>
        <strain evidence="4 5">DSM 22696</strain>
    </source>
</reference>
<evidence type="ECO:0000259" key="3">
    <source>
        <dbReference type="PROSITE" id="PS51782"/>
    </source>
</evidence>
<keyword evidence="2" id="KW-0812">Transmembrane</keyword>
<organism evidence="4 5">
    <name type="scientific">Furfurilactobacillus siliginis</name>
    <dbReference type="NCBI Taxonomy" id="348151"/>
    <lineage>
        <taxon>Bacteria</taxon>
        <taxon>Bacillati</taxon>
        <taxon>Bacillota</taxon>
        <taxon>Bacilli</taxon>
        <taxon>Lactobacillales</taxon>
        <taxon>Lactobacillaceae</taxon>
        <taxon>Furfurilactobacillus</taxon>
    </lineage>
</organism>
<evidence type="ECO:0000313" key="4">
    <source>
        <dbReference type="EMBL" id="KRN97022.1"/>
    </source>
</evidence>
<dbReference type="SMART" id="SM00257">
    <property type="entry name" value="LysM"/>
    <property type="match status" value="1"/>
</dbReference>
<keyword evidence="2" id="KW-0472">Membrane</keyword>
<gene>
    <name evidence="4" type="ORF">IV55_GL000899</name>
</gene>
<keyword evidence="5" id="KW-1185">Reference proteome</keyword>
<feature type="region of interest" description="Disordered" evidence="1">
    <location>
        <begin position="78"/>
        <end position="144"/>
    </location>
</feature>
<dbReference type="PROSITE" id="PS51782">
    <property type="entry name" value="LYSM"/>
    <property type="match status" value="1"/>
</dbReference>
<dbReference type="InterPro" id="IPR049981">
    <property type="entry name" value="SPy_0802-like"/>
</dbReference>
<dbReference type="InterPro" id="IPR036779">
    <property type="entry name" value="LysM_dom_sf"/>
</dbReference>
<dbReference type="AlphaFoldDB" id="A0A0R2L5K5"/>
<keyword evidence="2" id="KW-1133">Transmembrane helix</keyword>
<feature type="transmembrane region" description="Helical" evidence="2">
    <location>
        <begin position="38"/>
        <end position="61"/>
    </location>
</feature>
<feature type="region of interest" description="Disordered" evidence="1">
    <location>
        <begin position="1"/>
        <end position="32"/>
    </location>
</feature>
<dbReference type="Proteomes" id="UP000051139">
    <property type="component" value="Unassembled WGS sequence"/>
</dbReference>
<dbReference type="STRING" id="348151.IV55_GL000899"/>
<dbReference type="InterPro" id="IPR018392">
    <property type="entry name" value="LysM"/>
</dbReference>
<dbReference type="NCBIfam" id="NF042931">
    <property type="entry name" value="SAG1386_EF1546"/>
    <property type="match status" value="1"/>
</dbReference>
<dbReference type="OrthoDB" id="2152150at2"/>
<feature type="compositionally biased region" description="Low complexity" evidence="1">
    <location>
        <begin position="108"/>
        <end position="142"/>
    </location>
</feature>
<comment type="caution">
    <text evidence="4">The sequence shown here is derived from an EMBL/GenBank/DDBJ whole genome shotgun (WGS) entry which is preliminary data.</text>
</comment>
<dbReference type="SUPFAM" id="SSF54106">
    <property type="entry name" value="LysM domain"/>
    <property type="match status" value="1"/>
</dbReference>
<evidence type="ECO:0000256" key="2">
    <source>
        <dbReference type="SAM" id="Phobius"/>
    </source>
</evidence>
<dbReference type="CDD" id="cd00118">
    <property type="entry name" value="LysM"/>
    <property type="match status" value="1"/>
</dbReference>
<evidence type="ECO:0000313" key="5">
    <source>
        <dbReference type="Proteomes" id="UP000051139"/>
    </source>
</evidence>
<feature type="compositionally biased region" description="Basic and acidic residues" evidence="1">
    <location>
        <begin position="90"/>
        <end position="107"/>
    </location>
</feature>
<name>A0A0R2L5K5_9LACO</name>
<evidence type="ECO:0000256" key="1">
    <source>
        <dbReference type="SAM" id="MobiDB-lite"/>
    </source>
</evidence>
<protein>
    <recommendedName>
        <fullName evidence="3">LysM domain-containing protein</fullName>
    </recommendedName>
</protein>
<accession>A0A0R2L5K5</accession>
<proteinExistence type="predicted"/>
<dbReference type="Pfam" id="PF01476">
    <property type="entry name" value="LysM"/>
    <property type="match status" value="1"/>
</dbReference>
<dbReference type="EMBL" id="JQCB01000002">
    <property type="protein sequence ID" value="KRN97022.1"/>
    <property type="molecule type" value="Genomic_DNA"/>
</dbReference>
<dbReference type="Gene3D" id="3.10.350.10">
    <property type="entry name" value="LysM domain"/>
    <property type="match status" value="1"/>
</dbReference>
<feature type="domain" description="LysM" evidence="3">
    <location>
        <begin position="142"/>
        <end position="186"/>
    </location>
</feature>
<dbReference type="PATRIC" id="fig|348151.3.peg.924"/>